<dbReference type="STRING" id="1618023.UH38_10065"/>
<protein>
    <submittedName>
        <fullName evidence="1">Uncharacterized protein</fullName>
    </submittedName>
</protein>
<dbReference type="EMBL" id="JYON01000009">
    <property type="protein sequence ID" value="KJH71736.1"/>
    <property type="molecule type" value="Genomic_DNA"/>
</dbReference>
<gene>
    <name evidence="1" type="ORF">UH38_10065</name>
</gene>
<name>A0A0D8ZWZ8_9CYAN</name>
<organism evidence="1 2">
    <name type="scientific">Aliterella atlantica CENA595</name>
    <dbReference type="NCBI Taxonomy" id="1618023"/>
    <lineage>
        <taxon>Bacteria</taxon>
        <taxon>Bacillati</taxon>
        <taxon>Cyanobacteriota</taxon>
        <taxon>Cyanophyceae</taxon>
        <taxon>Chroococcidiopsidales</taxon>
        <taxon>Aliterellaceae</taxon>
        <taxon>Aliterella</taxon>
    </lineage>
</organism>
<evidence type="ECO:0000313" key="2">
    <source>
        <dbReference type="Proteomes" id="UP000032452"/>
    </source>
</evidence>
<accession>A0A0D8ZWZ8</accession>
<dbReference type="AlphaFoldDB" id="A0A0D8ZWZ8"/>
<proteinExistence type="predicted"/>
<sequence length="92" mass="10644">MNEMHLVIVNICKITDARIKVSLLLNGKEHWFLIEMCDTDGIKALDFQDNGQFSNILSLDSQKSRYFIKIVFSVYADELVLFPIDLGCFIRE</sequence>
<comment type="caution">
    <text evidence="1">The sequence shown here is derived from an EMBL/GenBank/DDBJ whole genome shotgun (WGS) entry which is preliminary data.</text>
</comment>
<evidence type="ECO:0000313" key="1">
    <source>
        <dbReference type="EMBL" id="KJH71736.1"/>
    </source>
</evidence>
<dbReference type="Proteomes" id="UP000032452">
    <property type="component" value="Unassembled WGS sequence"/>
</dbReference>
<dbReference type="RefSeq" id="WP_045054537.1">
    <property type="nucleotide sequence ID" value="NZ_CAWMDP010000042.1"/>
</dbReference>
<keyword evidence="2" id="KW-1185">Reference proteome</keyword>
<reference evidence="1 2" key="1">
    <citation type="submission" date="2015-02" db="EMBL/GenBank/DDBJ databases">
        <title>Draft genome of a novel marine cyanobacterium (Chroococcales) isolated from South Atlantic Ocean.</title>
        <authorList>
            <person name="Rigonato J."/>
            <person name="Alvarenga D.O."/>
            <person name="Branco L.H."/>
            <person name="Varani A.M."/>
            <person name="Brandini F.P."/>
            <person name="Fiore M.F."/>
        </authorList>
    </citation>
    <scope>NUCLEOTIDE SEQUENCE [LARGE SCALE GENOMIC DNA]</scope>
    <source>
        <strain evidence="1 2">CENA595</strain>
    </source>
</reference>